<dbReference type="EMBL" id="CAJZBQ010000011">
    <property type="protein sequence ID" value="CAG9314136.1"/>
    <property type="molecule type" value="Genomic_DNA"/>
</dbReference>
<evidence type="ECO:0000256" key="1">
    <source>
        <dbReference type="SAM" id="Phobius"/>
    </source>
</evidence>
<gene>
    <name evidence="2" type="ORF">BSTOLATCC_MIC9933</name>
</gene>
<dbReference type="InterPro" id="IPR006461">
    <property type="entry name" value="PLAC_motif_containing"/>
</dbReference>
<keyword evidence="1" id="KW-1133">Transmembrane helix</keyword>
<proteinExistence type="predicted"/>
<reference evidence="2" key="1">
    <citation type="submission" date="2021-09" db="EMBL/GenBank/DDBJ databases">
        <authorList>
            <consortium name="AG Swart"/>
            <person name="Singh M."/>
            <person name="Singh A."/>
            <person name="Seah K."/>
            <person name="Emmerich C."/>
        </authorList>
    </citation>
    <scope>NUCLEOTIDE SEQUENCE</scope>
    <source>
        <strain evidence="2">ATCC30299</strain>
    </source>
</reference>
<keyword evidence="1" id="KW-0472">Membrane</keyword>
<name>A0AAU9IK50_9CILI</name>
<dbReference type="AlphaFoldDB" id="A0AAU9IK50"/>
<dbReference type="NCBIfam" id="TIGR01571">
    <property type="entry name" value="A_thal_Cys_rich"/>
    <property type="match status" value="1"/>
</dbReference>
<keyword evidence="3" id="KW-1185">Reference proteome</keyword>
<keyword evidence="1" id="KW-0812">Transmembrane</keyword>
<evidence type="ECO:0000313" key="2">
    <source>
        <dbReference type="EMBL" id="CAG9314136.1"/>
    </source>
</evidence>
<evidence type="ECO:0000313" key="3">
    <source>
        <dbReference type="Proteomes" id="UP001162131"/>
    </source>
</evidence>
<organism evidence="2 3">
    <name type="scientific">Blepharisma stoltei</name>
    <dbReference type="NCBI Taxonomy" id="1481888"/>
    <lineage>
        <taxon>Eukaryota</taxon>
        <taxon>Sar</taxon>
        <taxon>Alveolata</taxon>
        <taxon>Ciliophora</taxon>
        <taxon>Postciliodesmatophora</taxon>
        <taxon>Heterotrichea</taxon>
        <taxon>Heterotrichida</taxon>
        <taxon>Blepharismidae</taxon>
        <taxon>Blepharisma</taxon>
    </lineage>
</organism>
<accession>A0AAU9IK50</accession>
<dbReference type="Proteomes" id="UP001162131">
    <property type="component" value="Unassembled WGS sequence"/>
</dbReference>
<sequence>MSSLARKSEFDQPLFGCSSDPKSCLIVLCVPCGSAIVQGLAVKNARNEGFIVPYCINILLACIGAAINRGQIRNKYDIEGGFITDFCYHLFFMPCSACQEYREVTYRNSLHQP</sequence>
<feature type="transmembrane region" description="Helical" evidence="1">
    <location>
        <begin position="50"/>
        <end position="67"/>
    </location>
</feature>
<dbReference type="PANTHER" id="PTHR15907">
    <property type="entry name" value="DUF614 FAMILY PROTEIN-RELATED"/>
    <property type="match status" value="1"/>
</dbReference>
<comment type="caution">
    <text evidence="2">The sequence shown here is derived from an EMBL/GenBank/DDBJ whole genome shotgun (WGS) entry which is preliminary data.</text>
</comment>
<dbReference type="Pfam" id="PF04749">
    <property type="entry name" value="PLAC8"/>
    <property type="match status" value="1"/>
</dbReference>
<protein>
    <submittedName>
        <fullName evidence="2">Uncharacterized protein</fullName>
    </submittedName>
</protein>